<evidence type="ECO:0000313" key="4">
    <source>
        <dbReference type="Proteomes" id="UP000468388"/>
    </source>
</evidence>
<dbReference type="AlphaFoldDB" id="A0A6N8J4J7"/>
<comment type="caution">
    <text evidence="3">The sequence shown here is derived from an EMBL/GenBank/DDBJ whole genome shotgun (WGS) entry which is preliminary data.</text>
</comment>
<keyword evidence="1" id="KW-0472">Membrane</keyword>
<feature type="transmembrane region" description="Helical" evidence="1">
    <location>
        <begin position="93"/>
        <end position="114"/>
    </location>
</feature>
<dbReference type="Proteomes" id="UP000468388">
    <property type="component" value="Unassembled WGS sequence"/>
</dbReference>
<feature type="transmembrane region" description="Helical" evidence="1">
    <location>
        <begin position="275"/>
        <end position="296"/>
    </location>
</feature>
<feature type="transmembrane region" description="Helical" evidence="1">
    <location>
        <begin position="308"/>
        <end position="326"/>
    </location>
</feature>
<sequence>MQQSRTNYLDHIKVALTILVILHHVCVCYGAPGGWYFRQPTNIEGALIAMTVFVATNQSFFMGFFFLLSAYFTEPSLQRKGTKKFMQDRLIRFGIPLVFYSLLLSPFMSFLVYHHNHPISYLQYLQGYDNWIEFGVLWFVAALLVFTFLFIALRNIKTGDSPLPGTKRILLFAIGLGLISFLVRLVFPVGWVLHPVGFQFGHFPQYIALFIIGIIARRNNWAEQLQHNTAKKFRWIAVLMIIIGFPAMFFLSTTWHSPVANFQGGWNMLSFMYSIWEQVTGVSIIVAMTGIFKYKWNGPSTLLSREAFAIYIFHPLPLVVFSLLLADWNADAALKFLIVAPLGVISAILLGKILVKIPGVNKII</sequence>
<feature type="transmembrane region" description="Helical" evidence="1">
    <location>
        <begin position="46"/>
        <end position="72"/>
    </location>
</feature>
<evidence type="ECO:0000256" key="1">
    <source>
        <dbReference type="SAM" id="Phobius"/>
    </source>
</evidence>
<dbReference type="GO" id="GO:0016747">
    <property type="term" value="F:acyltransferase activity, transferring groups other than amino-acyl groups"/>
    <property type="evidence" value="ECO:0007669"/>
    <property type="project" value="InterPro"/>
</dbReference>
<feature type="transmembrane region" description="Helical" evidence="1">
    <location>
        <begin position="233"/>
        <end position="255"/>
    </location>
</feature>
<keyword evidence="3" id="KW-0808">Transferase</keyword>
<feature type="transmembrane region" description="Helical" evidence="1">
    <location>
        <begin position="134"/>
        <end position="153"/>
    </location>
</feature>
<dbReference type="RefSeq" id="WP_157297786.1">
    <property type="nucleotide sequence ID" value="NZ_BAAAZB010000005.1"/>
</dbReference>
<feature type="transmembrane region" description="Helical" evidence="1">
    <location>
        <begin position="332"/>
        <end position="355"/>
    </location>
</feature>
<dbReference type="Pfam" id="PF01757">
    <property type="entry name" value="Acyl_transf_3"/>
    <property type="match status" value="1"/>
</dbReference>
<evidence type="ECO:0000259" key="2">
    <source>
        <dbReference type="Pfam" id="PF01757"/>
    </source>
</evidence>
<feature type="transmembrane region" description="Helical" evidence="1">
    <location>
        <begin position="203"/>
        <end position="221"/>
    </location>
</feature>
<dbReference type="PANTHER" id="PTHR36927">
    <property type="entry name" value="BLR4337 PROTEIN"/>
    <property type="match status" value="1"/>
</dbReference>
<proteinExistence type="predicted"/>
<reference evidence="3 4" key="1">
    <citation type="submission" date="2019-12" db="EMBL/GenBank/DDBJ databases">
        <title>The draft genomic sequence of strain Chitinophaga oryziterrae JCM 16595.</title>
        <authorList>
            <person name="Zhang X."/>
        </authorList>
    </citation>
    <scope>NUCLEOTIDE SEQUENCE [LARGE SCALE GENOMIC DNA]</scope>
    <source>
        <strain evidence="3 4">JCM 16595</strain>
    </source>
</reference>
<dbReference type="OrthoDB" id="5446016at2"/>
<keyword evidence="4" id="KW-1185">Reference proteome</keyword>
<dbReference type="PANTHER" id="PTHR36927:SF4">
    <property type="entry name" value="BLR5718 PROTEIN"/>
    <property type="match status" value="1"/>
</dbReference>
<feature type="transmembrane region" description="Helical" evidence="1">
    <location>
        <begin position="169"/>
        <end position="191"/>
    </location>
</feature>
<keyword evidence="1" id="KW-1133">Transmembrane helix</keyword>
<dbReference type="EMBL" id="WRXO01000001">
    <property type="protein sequence ID" value="MVT39082.1"/>
    <property type="molecule type" value="Genomic_DNA"/>
</dbReference>
<organism evidence="3 4">
    <name type="scientific">Chitinophaga oryziterrae</name>
    <dbReference type="NCBI Taxonomy" id="1031224"/>
    <lineage>
        <taxon>Bacteria</taxon>
        <taxon>Pseudomonadati</taxon>
        <taxon>Bacteroidota</taxon>
        <taxon>Chitinophagia</taxon>
        <taxon>Chitinophagales</taxon>
        <taxon>Chitinophagaceae</taxon>
        <taxon>Chitinophaga</taxon>
    </lineage>
</organism>
<accession>A0A6N8J4J7</accession>
<keyword evidence="1" id="KW-0812">Transmembrane</keyword>
<gene>
    <name evidence="3" type="ORF">GO495_00680</name>
</gene>
<keyword evidence="3" id="KW-0012">Acyltransferase</keyword>
<dbReference type="InterPro" id="IPR002656">
    <property type="entry name" value="Acyl_transf_3_dom"/>
</dbReference>
<protein>
    <submittedName>
        <fullName evidence="3">Acyltransferase family protein</fullName>
    </submittedName>
</protein>
<evidence type="ECO:0000313" key="3">
    <source>
        <dbReference type="EMBL" id="MVT39082.1"/>
    </source>
</evidence>
<dbReference type="InterPro" id="IPR050623">
    <property type="entry name" value="Glucan_succinyl_AcylTrfase"/>
</dbReference>
<feature type="domain" description="Acyltransferase 3" evidence="2">
    <location>
        <begin position="7"/>
        <end position="350"/>
    </location>
</feature>
<name>A0A6N8J4J7_9BACT</name>